<name>A0A2I1KVS9_9ACTO</name>
<evidence type="ECO:0000313" key="2">
    <source>
        <dbReference type="EMBL" id="PKY99733.1"/>
    </source>
</evidence>
<gene>
    <name evidence="2" type="ORF">CYJ26_02310</name>
</gene>
<protein>
    <submittedName>
        <fullName evidence="2">Histidine kinase</fullName>
    </submittedName>
</protein>
<dbReference type="InterPro" id="IPR019660">
    <property type="entry name" value="Put_sensory_transdc_reg_YbjN"/>
</dbReference>
<evidence type="ECO:0000313" key="3">
    <source>
        <dbReference type="Proteomes" id="UP000234778"/>
    </source>
</evidence>
<comment type="caution">
    <text evidence="2">The sequence shown here is derived from an EMBL/GenBank/DDBJ whole genome shotgun (WGS) entry which is preliminary data.</text>
</comment>
<evidence type="ECO:0000256" key="1">
    <source>
        <dbReference type="SAM" id="MobiDB-lite"/>
    </source>
</evidence>
<keyword evidence="2" id="KW-0418">Kinase</keyword>
<dbReference type="GeneID" id="81707780"/>
<reference evidence="2 3" key="1">
    <citation type="submission" date="2017-12" db="EMBL/GenBank/DDBJ databases">
        <title>Phylogenetic diversity of female urinary microbiome.</title>
        <authorList>
            <person name="Thomas-White K."/>
            <person name="Wolfe A.J."/>
        </authorList>
    </citation>
    <scope>NUCLEOTIDE SEQUENCE [LARGE SCALE GENOMIC DNA]</scope>
    <source>
        <strain evidence="2 3">UMB0319</strain>
    </source>
</reference>
<dbReference type="Pfam" id="PF10722">
    <property type="entry name" value="YbjN"/>
    <property type="match status" value="1"/>
</dbReference>
<dbReference type="GO" id="GO:0016301">
    <property type="term" value="F:kinase activity"/>
    <property type="evidence" value="ECO:0007669"/>
    <property type="project" value="UniProtKB-KW"/>
</dbReference>
<dbReference type="Proteomes" id="UP000234778">
    <property type="component" value="Unassembled WGS sequence"/>
</dbReference>
<proteinExistence type="predicted"/>
<organism evidence="2 3">
    <name type="scientific">Actinomyces urogenitalis</name>
    <dbReference type="NCBI Taxonomy" id="103621"/>
    <lineage>
        <taxon>Bacteria</taxon>
        <taxon>Bacillati</taxon>
        <taxon>Actinomycetota</taxon>
        <taxon>Actinomycetes</taxon>
        <taxon>Actinomycetales</taxon>
        <taxon>Actinomycetaceae</taxon>
        <taxon>Actinomyces</taxon>
    </lineage>
</organism>
<sequence length="242" mass="26274">MPRSPRRGLARILARLLGRGERRPARRSTSGPRPARTTPPRGHRTSPQSATLAGRSEQSGRRDDAGASTAPTVTGSVRELLTPLRRTAPTHEGAHGAQASGLTSPLTLERIEAMLTGPMGYAVERRQEEGHLFLVGNWDDFPFVIEEPEEHEGWLLVSGDATQPLPLGEREEIGASVNDWNRDKFFPTVAVVDTPMGPLVRTTYLVDLTDGVSDAQLRLHLETALSACTQALSQVGPLLPEL</sequence>
<feature type="compositionally biased region" description="Low complexity" evidence="1">
    <location>
        <begin position="27"/>
        <end position="40"/>
    </location>
</feature>
<keyword evidence="2" id="KW-0808">Transferase</keyword>
<feature type="region of interest" description="Disordered" evidence="1">
    <location>
        <begin position="1"/>
        <end position="79"/>
    </location>
</feature>
<dbReference type="EMBL" id="PKHA01000001">
    <property type="protein sequence ID" value="PKY99733.1"/>
    <property type="molecule type" value="Genomic_DNA"/>
</dbReference>
<dbReference type="AlphaFoldDB" id="A0A2I1KVS9"/>
<dbReference type="RefSeq" id="WP_101637858.1">
    <property type="nucleotide sequence ID" value="NZ_PKHA01000001.1"/>
</dbReference>
<accession>A0A2I1KVS9</accession>